<name>A0ABN3DL72_9MICO</name>
<reference evidence="3 4" key="1">
    <citation type="journal article" date="2019" name="Int. J. Syst. Evol. Microbiol.">
        <title>The Global Catalogue of Microorganisms (GCM) 10K type strain sequencing project: providing services to taxonomists for standard genome sequencing and annotation.</title>
        <authorList>
            <consortium name="The Broad Institute Genomics Platform"/>
            <consortium name="The Broad Institute Genome Sequencing Center for Infectious Disease"/>
            <person name="Wu L."/>
            <person name="Ma J."/>
        </authorList>
    </citation>
    <scope>NUCLEOTIDE SEQUENCE [LARGE SCALE GENOMIC DNA]</scope>
    <source>
        <strain evidence="3 4">JCM 16117</strain>
    </source>
</reference>
<dbReference type="Gene3D" id="3.20.20.30">
    <property type="entry name" value="Luciferase-like domain"/>
    <property type="match status" value="2"/>
</dbReference>
<dbReference type="SUPFAM" id="SSF51679">
    <property type="entry name" value="Bacterial luciferase-like"/>
    <property type="match status" value="1"/>
</dbReference>
<comment type="caution">
    <text evidence="3">The sequence shown here is derived from an EMBL/GenBank/DDBJ whole genome shotgun (WGS) entry which is preliminary data.</text>
</comment>
<dbReference type="InterPro" id="IPR011251">
    <property type="entry name" value="Luciferase-like_dom"/>
</dbReference>
<evidence type="ECO:0000259" key="2">
    <source>
        <dbReference type="Pfam" id="PF00296"/>
    </source>
</evidence>
<organism evidence="3 4">
    <name type="scientific">Herbiconiux moechotypicola</name>
    <dbReference type="NCBI Taxonomy" id="637393"/>
    <lineage>
        <taxon>Bacteria</taxon>
        <taxon>Bacillati</taxon>
        <taxon>Actinomycetota</taxon>
        <taxon>Actinomycetes</taxon>
        <taxon>Micrococcales</taxon>
        <taxon>Microbacteriaceae</taxon>
        <taxon>Herbiconiux</taxon>
    </lineage>
</organism>
<feature type="domain" description="Luciferase-like" evidence="2">
    <location>
        <begin position="13"/>
        <end position="120"/>
    </location>
</feature>
<dbReference type="RefSeq" id="WP_259479490.1">
    <property type="nucleotide sequence ID" value="NZ_BAAAQY010000005.1"/>
</dbReference>
<sequence length="277" mass="28911">MIAVNVMPVDALQVVRAAQSAEAAGVPTLVLPDNGARTRDGWVALGAAAMCTDRMRLGLITNPFTRRPEVTAGALATLDEVSGGRGLLILSAGGAYQLASMGAQRSQPLDALAESIAIVRDRHPAGRLWLATKGPKTLELAAARADGVLLSGIPFSLLGGLVLALREQAPALTVALTLHHRFDEASDLASRERVVYELLNMRPEYREAAGVPGALVSEVSAAVAEAGPVAAAALVPERVIAEFCLDGPRNEVVARAEALARDTGLDEVVLPERSLLP</sequence>
<evidence type="ECO:0000313" key="4">
    <source>
        <dbReference type="Proteomes" id="UP001500929"/>
    </source>
</evidence>
<dbReference type="PANTHER" id="PTHR43244">
    <property type="match status" value="1"/>
</dbReference>
<dbReference type="EMBL" id="BAAAQY010000005">
    <property type="protein sequence ID" value="GAA2235068.1"/>
    <property type="molecule type" value="Genomic_DNA"/>
</dbReference>
<accession>A0ABN3DL72</accession>
<dbReference type="InterPro" id="IPR036661">
    <property type="entry name" value="Luciferase-like_sf"/>
</dbReference>
<evidence type="ECO:0000256" key="1">
    <source>
        <dbReference type="ARBA" id="ARBA00023002"/>
    </source>
</evidence>
<dbReference type="PANTHER" id="PTHR43244:SF1">
    <property type="entry name" value="5,10-METHYLENETETRAHYDROMETHANOPTERIN REDUCTASE"/>
    <property type="match status" value="1"/>
</dbReference>
<dbReference type="Pfam" id="PF00296">
    <property type="entry name" value="Bac_luciferase"/>
    <property type="match status" value="2"/>
</dbReference>
<dbReference type="Proteomes" id="UP001500929">
    <property type="component" value="Unassembled WGS sequence"/>
</dbReference>
<gene>
    <name evidence="3" type="ORF">GCM10009851_20130</name>
</gene>
<keyword evidence="1" id="KW-0560">Oxidoreductase</keyword>
<protein>
    <recommendedName>
        <fullName evidence="2">Luciferase-like domain-containing protein</fullName>
    </recommendedName>
</protein>
<feature type="domain" description="Luciferase-like" evidence="2">
    <location>
        <begin position="127"/>
        <end position="266"/>
    </location>
</feature>
<dbReference type="InterPro" id="IPR050564">
    <property type="entry name" value="F420-G6PD/mer"/>
</dbReference>
<evidence type="ECO:0000313" key="3">
    <source>
        <dbReference type="EMBL" id="GAA2235068.1"/>
    </source>
</evidence>
<proteinExistence type="predicted"/>
<keyword evidence="4" id="KW-1185">Reference proteome</keyword>